<dbReference type="SUPFAM" id="SSF55383">
    <property type="entry name" value="Copper amine oxidase, domain N"/>
    <property type="match status" value="1"/>
</dbReference>
<feature type="compositionally biased region" description="Pro residues" evidence="1">
    <location>
        <begin position="175"/>
        <end position="191"/>
    </location>
</feature>
<dbReference type="InterPro" id="IPR036582">
    <property type="entry name" value="Mao_N_sf"/>
</dbReference>
<evidence type="ECO:0000256" key="1">
    <source>
        <dbReference type="SAM" id="MobiDB-lite"/>
    </source>
</evidence>
<feature type="compositionally biased region" description="Low complexity" evidence="1">
    <location>
        <begin position="156"/>
        <end position="174"/>
    </location>
</feature>
<dbReference type="EMBL" id="DVNB01000029">
    <property type="protein sequence ID" value="HIU56769.1"/>
    <property type="molecule type" value="Genomic_DNA"/>
</dbReference>
<evidence type="ECO:0000259" key="3">
    <source>
        <dbReference type="Pfam" id="PF07833"/>
    </source>
</evidence>
<sequence length="260" mass="27677">MKKLMLLLIVYSLAAGTAVSVFAADDTDTSSTNDIVITMQIGNPEMTVNGSVREINPGAGSVPVIENDRTLLPVRAVIEALGGTIEWNGDTRTATLTYGSDVIELTIDNVTAYLNGTPQTLDTAPVIINDRTMLPIRFISESFRFEVEWEASTQTITITNTTQVETVPTSAPTTSPSPSPSPTPSPSPEPTSSPSADLPITNGVATPPPPTTAPTETPTATMNPYLGDYDPDAGYDFDLNVEEELSAEENEALAEEEQNQ</sequence>
<feature type="chain" id="PRO_5039278965" evidence="2">
    <location>
        <begin position="24"/>
        <end position="260"/>
    </location>
</feature>
<reference evidence="4" key="1">
    <citation type="submission" date="2020-10" db="EMBL/GenBank/DDBJ databases">
        <authorList>
            <person name="Gilroy R."/>
        </authorList>
    </citation>
    <scope>NUCLEOTIDE SEQUENCE</scope>
    <source>
        <strain evidence="4">USAMLcec3-3695</strain>
    </source>
</reference>
<name>A0A9D1MAS2_9FIRM</name>
<reference evidence="4" key="2">
    <citation type="journal article" date="2021" name="PeerJ">
        <title>Extensive microbial diversity within the chicken gut microbiome revealed by metagenomics and culture.</title>
        <authorList>
            <person name="Gilroy R."/>
            <person name="Ravi A."/>
            <person name="Getino M."/>
            <person name="Pursley I."/>
            <person name="Horton D.L."/>
            <person name="Alikhan N.F."/>
            <person name="Baker D."/>
            <person name="Gharbi K."/>
            <person name="Hall N."/>
            <person name="Watson M."/>
            <person name="Adriaenssens E.M."/>
            <person name="Foster-Nyarko E."/>
            <person name="Jarju S."/>
            <person name="Secka A."/>
            <person name="Antonio M."/>
            <person name="Oren A."/>
            <person name="Chaudhuri R.R."/>
            <person name="La Ragione R."/>
            <person name="Hildebrand F."/>
            <person name="Pallen M.J."/>
        </authorList>
    </citation>
    <scope>NUCLEOTIDE SEQUENCE</scope>
    <source>
        <strain evidence="4">USAMLcec3-3695</strain>
    </source>
</reference>
<feature type="signal peptide" evidence="2">
    <location>
        <begin position="1"/>
        <end position="23"/>
    </location>
</feature>
<keyword evidence="2" id="KW-0732">Signal</keyword>
<dbReference type="Proteomes" id="UP000824109">
    <property type="component" value="Unassembled WGS sequence"/>
</dbReference>
<evidence type="ECO:0000256" key="2">
    <source>
        <dbReference type="SAM" id="SignalP"/>
    </source>
</evidence>
<gene>
    <name evidence="4" type="ORF">IAA61_03025</name>
</gene>
<feature type="compositionally biased region" description="Acidic residues" evidence="1">
    <location>
        <begin position="229"/>
        <end position="238"/>
    </location>
</feature>
<dbReference type="AlphaFoldDB" id="A0A9D1MAS2"/>
<evidence type="ECO:0000313" key="5">
    <source>
        <dbReference type="Proteomes" id="UP000824109"/>
    </source>
</evidence>
<dbReference type="Pfam" id="PF07833">
    <property type="entry name" value="Cu_amine_oxidN1"/>
    <property type="match status" value="1"/>
</dbReference>
<feature type="region of interest" description="Disordered" evidence="1">
    <location>
        <begin position="156"/>
        <end position="238"/>
    </location>
</feature>
<proteinExistence type="predicted"/>
<comment type="caution">
    <text evidence="4">The sequence shown here is derived from an EMBL/GenBank/DDBJ whole genome shotgun (WGS) entry which is preliminary data.</text>
</comment>
<organism evidence="4 5">
    <name type="scientific">Candidatus Ornithomonoglobus merdipullorum</name>
    <dbReference type="NCBI Taxonomy" id="2840895"/>
    <lineage>
        <taxon>Bacteria</taxon>
        <taxon>Bacillati</taxon>
        <taxon>Bacillota</taxon>
        <taxon>Clostridia</taxon>
        <taxon>Candidatus Ornithomonoglobus</taxon>
    </lineage>
</organism>
<dbReference type="Gene3D" id="3.30.457.10">
    <property type="entry name" value="Copper amine oxidase-like, N-terminal domain"/>
    <property type="match status" value="1"/>
</dbReference>
<dbReference type="InterPro" id="IPR012854">
    <property type="entry name" value="Cu_amine_oxidase-like_N"/>
</dbReference>
<feature type="domain" description="Copper amine oxidase-like N-terminal" evidence="3">
    <location>
        <begin position="62"/>
        <end position="158"/>
    </location>
</feature>
<accession>A0A9D1MAS2</accession>
<protein>
    <submittedName>
        <fullName evidence="4">Copper amine oxidase N-terminal domain-containing protein</fullName>
    </submittedName>
</protein>
<evidence type="ECO:0000313" key="4">
    <source>
        <dbReference type="EMBL" id="HIU56769.1"/>
    </source>
</evidence>